<dbReference type="RefSeq" id="WP_161869265.1">
    <property type="nucleotide sequence ID" value="NZ_MAEI02000001.1"/>
</dbReference>
<accession>A0ABV0F1Q1</accession>
<reference evidence="1" key="1">
    <citation type="submission" date="2016-06" db="EMBL/GenBank/DDBJ databases">
        <authorList>
            <person name="Van Tyne D."/>
        </authorList>
    </citation>
    <scope>NUCLEOTIDE SEQUENCE</scope>
    <source>
        <strain evidence="1">JM9A</strain>
    </source>
</reference>
<organism evidence="1 2">
    <name type="scientific">Enterococcus diestrammenae</name>
    <dbReference type="NCBI Taxonomy" id="1155073"/>
    <lineage>
        <taxon>Bacteria</taxon>
        <taxon>Bacillati</taxon>
        <taxon>Bacillota</taxon>
        <taxon>Bacilli</taxon>
        <taxon>Lactobacillales</taxon>
        <taxon>Enterococcaceae</taxon>
        <taxon>Enterococcus</taxon>
    </lineage>
</organism>
<proteinExistence type="predicted"/>
<name>A0ABV0F1Q1_9ENTE</name>
<keyword evidence="2" id="KW-1185">Reference proteome</keyword>
<sequence length="188" mass="21910">MNVDEALKYLEKKQITTSRQMLLRWVRQGKIDAKLPSRIKGYEIDPISLERFAMKKQISGTDGSIKKTSAYQLGFKDGEKAARLKDGEEIILRRELAIKYAIKDREKELINKGAYTDTIVVENSSKLPVASQRYMNAFEANQFTFRILGSWALVEETCDLIDIEYLDYPNRKLRTRLRDWIKTQIPEQ</sequence>
<evidence type="ECO:0000313" key="2">
    <source>
        <dbReference type="Proteomes" id="UP001429357"/>
    </source>
</evidence>
<comment type="caution">
    <text evidence="1">The sequence shown here is derived from an EMBL/GenBank/DDBJ whole genome shotgun (WGS) entry which is preliminary data.</text>
</comment>
<gene>
    <name evidence="1" type="ORF">BAU18_001573</name>
</gene>
<evidence type="ECO:0000313" key="1">
    <source>
        <dbReference type="EMBL" id="MEO1781980.1"/>
    </source>
</evidence>
<dbReference type="EMBL" id="MAEI02000001">
    <property type="protein sequence ID" value="MEO1781980.1"/>
    <property type="molecule type" value="Genomic_DNA"/>
</dbReference>
<protein>
    <submittedName>
        <fullName evidence="1">Uncharacterized protein</fullName>
    </submittedName>
</protein>
<dbReference type="Proteomes" id="UP001429357">
    <property type="component" value="Unassembled WGS sequence"/>
</dbReference>
<reference evidence="1" key="2">
    <citation type="submission" date="2024-02" db="EMBL/GenBank/DDBJ databases">
        <title>The Genome Sequence of Enterococcus diestrammenae JM9A.</title>
        <authorList>
            <person name="Earl A."/>
            <person name="Manson A."/>
            <person name="Gilmore M."/>
            <person name="Sanders J."/>
            <person name="Shea T."/>
            <person name="Howe W."/>
            <person name="Livny J."/>
            <person name="Cuomo C."/>
            <person name="Neafsey D."/>
            <person name="Birren B."/>
        </authorList>
    </citation>
    <scope>NUCLEOTIDE SEQUENCE</scope>
    <source>
        <strain evidence="1">JM9A</strain>
    </source>
</reference>